<evidence type="ECO:0000313" key="2">
    <source>
        <dbReference type="EMBL" id="GCC46738.1"/>
    </source>
</evidence>
<keyword evidence="3" id="KW-1185">Reference proteome</keyword>
<evidence type="ECO:0000256" key="1">
    <source>
        <dbReference type="SAM" id="MobiDB-lite"/>
    </source>
</evidence>
<evidence type="ECO:0000313" key="3">
    <source>
        <dbReference type="Proteomes" id="UP000287033"/>
    </source>
</evidence>
<sequence>MHPLRIVAGPRGDGDDNIDKCLSCDNPFGRIFAFAKQVIVAVPQHEVLAVLVDGRPELGELFHTMHLQGGFVRPGNGLVRLDKDHAFTQAGNDFLKLRTIDRMRQDPFSTVWLNDGPTITTLHSEPSMPASSPRVAFRRKPLDR</sequence>
<feature type="region of interest" description="Disordered" evidence="1">
    <location>
        <begin position="122"/>
        <end position="144"/>
    </location>
</feature>
<dbReference type="EMBL" id="BEZZ01198292">
    <property type="protein sequence ID" value="GCC46738.1"/>
    <property type="molecule type" value="Genomic_DNA"/>
</dbReference>
<name>A0A401TVT7_CHIPU</name>
<proteinExistence type="predicted"/>
<dbReference type="AlphaFoldDB" id="A0A401TVT7"/>
<comment type="caution">
    <text evidence="2">The sequence shown here is derived from an EMBL/GenBank/DDBJ whole genome shotgun (WGS) entry which is preliminary data.</text>
</comment>
<accession>A0A401TVT7</accession>
<reference evidence="2 3" key="1">
    <citation type="journal article" date="2018" name="Nat. Ecol. Evol.">
        <title>Shark genomes provide insights into elasmobranch evolution and the origin of vertebrates.</title>
        <authorList>
            <person name="Hara Y"/>
            <person name="Yamaguchi K"/>
            <person name="Onimaru K"/>
            <person name="Kadota M"/>
            <person name="Koyanagi M"/>
            <person name="Keeley SD"/>
            <person name="Tatsumi K"/>
            <person name="Tanaka K"/>
            <person name="Motone F"/>
            <person name="Kageyama Y"/>
            <person name="Nozu R"/>
            <person name="Adachi N"/>
            <person name="Nishimura O"/>
            <person name="Nakagawa R"/>
            <person name="Tanegashima C"/>
            <person name="Kiyatake I"/>
            <person name="Matsumoto R"/>
            <person name="Murakumo K"/>
            <person name="Nishida K"/>
            <person name="Terakita A"/>
            <person name="Kuratani S"/>
            <person name="Sato K"/>
            <person name="Hyodo S Kuraku.S."/>
        </authorList>
    </citation>
    <scope>NUCLEOTIDE SEQUENCE [LARGE SCALE GENOMIC DNA]</scope>
</reference>
<dbReference type="Proteomes" id="UP000287033">
    <property type="component" value="Unassembled WGS sequence"/>
</dbReference>
<organism evidence="2 3">
    <name type="scientific">Chiloscyllium punctatum</name>
    <name type="common">Brownbanded bambooshark</name>
    <name type="synonym">Hemiscyllium punctatum</name>
    <dbReference type="NCBI Taxonomy" id="137246"/>
    <lineage>
        <taxon>Eukaryota</taxon>
        <taxon>Metazoa</taxon>
        <taxon>Chordata</taxon>
        <taxon>Craniata</taxon>
        <taxon>Vertebrata</taxon>
        <taxon>Chondrichthyes</taxon>
        <taxon>Elasmobranchii</taxon>
        <taxon>Galeomorphii</taxon>
        <taxon>Galeoidea</taxon>
        <taxon>Orectolobiformes</taxon>
        <taxon>Hemiscylliidae</taxon>
        <taxon>Chiloscyllium</taxon>
    </lineage>
</organism>
<protein>
    <submittedName>
        <fullName evidence="2">Uncharacterized protein</fullName>
    </submittedName>
</protein>
<gene>
    <name evidence="2" type="ORF">chiPu_0030993</name>
</gene>